<gene>
    <name evidence="12" type="ORF">CJ255_16205</name>
</gene>
<dbReference type="EMBL" id="NQWI01000093">
    <property type="protein sequence ID" value="PDW02011.1"/>
    <property type="molecule type" value="Genomic_DNA"/>
</dbReference>
<accession>A0A2A6RGE9</accession>
<evidence type="ECO:0000256" key="6">
    <source>
        <dbReference type="ARBA" id="ARBA00022827"/>
    </source>
</evidence>
<evidence type="ECO:0000256" key="11">
    <source>
        <dbReference type="PIRSR" id="PIRSR006268-2"/>
    </source>
</evidence>
<dbReference type="InterPro" id="IPR024932">
    <property type="entry name" value="ApbE"/>
</dbReference>
<evidence type="ECO:0000256" key="10">
    <source>
        <dbReference type="PIRNR" id="PIRNR006268"/>
    </source>
</evidence>
<name>A0A2A6RGE9_9CHLR</name>
<evidence type="ECO:0000256" key="7">
    <source>
        <dbReference type="ARBA" id="ARBA00022842"/>
    </source>
</evidence>
<dbReference type="PANTHER" id="PTHR30040">
    <property type="entry name" value="THIAMINE BIOSYNTHESIS LIPOPROTEIN APBE"/>
    <property type="match status" value="1"/>
</dbReference>
<evidence type="ECO:0000256" key="1">
    <source>
        <dbReference type="ARBA" id="ARBA00011955"/>
    </source>
</evidence>
<dbReference type="PANTHER" id="PTHR30040:SF2">
    <property type="entry name" value="FAD:PROTEIN FMN TRANSFERASE"/>
    <property type="match status" value="1"/>
</dbReference>
<reference evidence="13" key="1">
    <citation type="submission" date="2017-08" db="EMBL/GenBank/DDBJ databases">
        <authorList>
            <person name="Grouzdev D.S."/>
            <person name="Gaisin V.A."/>
            <person name="Rysina M.S."/>
            <person name="Gorlenko V.M."/>
        </authorList>
    </citation>
    <scope>NUCLEOTIDE SEQUENCE [LARGE SCALE GENOMIC DNA]</scope>
    <source>
        <strain evidence="13">Kir15-3F</strain>
    </source>
</reference>
<comment type="cofactor">
    <cofactor evidence="11">
        <name>Mg(2+)</name>
        <dbReference type="ChEBI" id="CHEBI:18420"/>
    </cofactor>
    <cofactor evidence="11">
        <name>Mn(2+)</name>
        <dbReference type="ChEBI" id="CHEBI:29035"/>
    </cofactor>
    <text evidence="11">Magnesium. Can also use manganese.</text>
</comment>
<dbReference type="PIRSF" id="PIRSF006268">
    <property type="entry name" value="ApbE"/>
    <property type="match status" value="1"/>
</dbReference>
<comment type="catalytic activity">
    <reaction evidence="9 10">
        <text>L-threonyl-[protein] + FAD = FMN-L-threonyl-[protein] + AMP + H(+)</text>
        <dbReference type="Rhea" id="RHEA:36847"/>
        <dbReference type="Rhea" id="RHEA-COMP:11060"/>
        <dbReference type="Rhea" id="RHEA-COMP:11061"/>
        <dbReference type="ChEBI" id="CHEBI:15378"/>
        <dbReference type="ChEBI" id="CHEBI:30013"/>
        <dbReference type="ChEBI" id="CHEBI:57692"/>
        <dbReference type="ChEBI" id="CHEBI:74257"/>
        <dbReference type="ChEBI" id="CHEBI:456215"/>
        <dbReference type="EC" id="2.7.1.180"/>
    </reaction>
</comment>
<dbReference type="Proteomes" id="UP000220527">
    <property type="component" value="Unassembled WGS sequence"/>
</dbReference>
<evidence type="ECO:0000256" key="8">
    <source>
        <dbReference type="ARBA" id="ARBA00031306"/>
    </source>
</evidence>
<evidence type="ECO:0000256" key="3">
    <source>
        <dbReference type="ARBA" id="ARBA00022630"/>
    </source>
</evidence>
<comment type="caution">
    <text evidence="12">The sequence shown here is derived from an EMBL/GenBank/DDBJ whole genome shotgun (WGS) entry which is preliminary data.</text>
</comment>
<feature type="binding site" evidence="11">
    <location>
        <position position="153"/>
    </location>
    <ligand>
        <name>Mg(2+)</name>
        <dbReference type="ChEBI" id="CHEBI:18420"/>
    </ligand>
</feature>
<evidence type="ECO:0000256" key="4">
    <source>
        <dbReference type="ARBA" id="ARBA00022679"/>
    </source>
</evidence>
<keyword evidence="6 10" id="KW-0274">FAD</keyword>
<dbReference type="AlphaFoldDB" id="A0A2A6RGE9"/>
<keyword evidence="13" id="KW-1185">Reference proteome</keyword>
<keyword evidence="7 10" id="KW-0460">Magnesium</keyword>
<keyword evidence="3 10" id="KW-0285">Flavoprotein</keyword>
<evidence type="ECO:0000313" key="13">
    <source>
        <dbReference type="Proteomes" id="UP000220527"/>
    </source>
</evidence>
<dbReference type="Gene3D" id="3.10.520.10">
    <property type="entry name" value="ApbE-like domains"/>
    <property type="match status" value="1"/>
</dbReference>
<dbReference type="EC" id="2.7.1.180" evidence="1 10"/>
<dbReference type="Pfam" id="PF02424">
    <property type="entry name" value="ApbE"/>
    <property type="match status" value="1"/>
</dbReference>
<dbReference type="GO" id="GO:0046872">
    <property type="term" value="F:metal ion binding"/>
    <property type="evidence" value="ECO:0007669"/>
    <property type="project" value="UniProtKB-UniRule"/>
</dbReference>
<organism evidence="12 13">
    <name type="scientific">Candidatus Viridilinea mediisalina</name>
    <dbReference type="NCBI Taxonomy" id="2024553"/>
    <lineage>
        <taxon>Bacteria</taxon>
        <taxon>Bacillati</taxon>
        <taxon>Chloroflexota</taxon>
        <taxon>Chloroflexia</taxon>
        <taxon>Chloroflexales</taxon>
        <taxon>Chloroflexineae</taxon>
        <taxon>Oscillochloridaceae</taxon>
        <taxon>Candidatus Viridilinea</taxon>
    </lineage>
</organism>
<proteinExistence type="inferred from homology"/>
<dbReference type="SUPFAM" id="SSF143631">
    <property type="entry name" value="ApbE-like"/>
    <property type="match status" value="1"/>
</dbReference>
<dbReference type="GO" id="GO:0016740">
    <property type="term" value="F:transferase activity"/>
    <property type="evidence" value="ECO:0007669"/>
    <property type="project" value="UniProtKB-UniRule"/>
</dbReference>
<protein>
    <recommendedName>
        <fullName evidence="2 10">FAD:protein FMN transferase</fullName>
        <ecNumber evidence="1 10">2.7.1.180</ecNumber>
    </recommendedName>
    <alternativeName>
        <fullName evidence="8 10">Flavin transferase</fullName>
    </alternativeName>
</protein>
<sequence>MGCQIRLVLDTPDRAQHHVLLHAAAKIMEWEANLSRFRATSELCQLNAQAGKGWQPVSPTLWAALAAALWAAWASEGLVTPTLLTALERAGYDRDFAMIQQAMWDHTATDSIQQYTTYPNCSHHDVQPWQRIRRQRKPQAVALPPQMRLDLGGSAKGWAADHLARWLGRSAPALVDLGGDIAVSGPRADGSPWAIGIADPFAPADELELIMLKEGAIATSGRDFRRWYRTGQAYHHIIDPRTGMPATSDLLSVTIVAPNALTAEMAAKVVLMLGRNAGIAWLNQRPQLAGIVLDNEGWAIQTATMQVWPKEYTY</sequence>
<comment type="similarity">
    <text evidence="10">Belongs to the ApbE family.</text>
</comment>
<evidence type="ECO:0000256" key="2">
    <source>
        <dbReference type="ARBA" id="ARBA00016337"/>
    </source>
</evidence>
<keyword evidence="5 10" id="KW-0479">Metal-binding</keyword>
<dbReference type="RefSeq" id="WP_097645144.1">
    <property type="nucleotide sequence ID" value="NZ_NQWI01000093.1"/>
</dbReference>
<evidence type="ECO:0000256" key="9">
    <source>
        <dbReference type="ARBA" id="ARBA00048540"/>
    </source>
</evidence>
<dbReference type="InterPro" id="IPR003374">
    <property type="entry name" value="ApbE-like_sf"/>
</dbReference>
<evidence type="ECO:0000313" key="12">
    <source>
        <dbReference type="EMBL" id="PDW02011.1"/>
    </source>
</evidence>
<keyword evidence="4 10" id="KW-0808">Transferase</keyword>
<evidence type="ECO:0000256" key="5">
    <source>
        <dbReference type="ARBA" id="ARBA00022723"/>
    </source>
</evidence>